<keyword evidence="1" id="KW-1133">Transmembrane helix</keyword>
<evidence type="ECO:0000256" key="1">
    <source>
        <dbReference type="SAM" id="Phobius"/>
    </source>
</evidence>
<reference evidence="2" key="1">
    <citation type="submission" date="2018-02" db="EMBL/GenBank/DDBJ databases">
        <title>Rhizophora mucronata_Transcriptome.</title>
        <authorList>
            <person name="Meera S.P."/>
            <person name="Sreeshan A."/>
            <person name="Augustine A."/>
        </authorList>
    </citation>
    <scope>NUCLEOTIDE SEQUENCE</scope>
    <source>
        <tissue evidence="2">Leaf</tissue>
    </source>
</reference>
<evidence type="ECO:0000313" key="2">
    <source>
        <dbReference type="EMBL" id="MBX44041.1"/>
    </source>
</evidence>
<dbReference type="EMBL" id="GGEC01063557">
    <property type="protein sequence ID" value="MBX44041.1"/>
    <property type="molecule type" value="Transcribed_RNA"/>
</dbReference>
<keyword evidence="1" id="KW-0472">Membrane</keyword>
<sequence>MQFHRGKSVRFFLDRVSCLSFGMDWCSCIGLILVNLALIC</sequence>
<name>A0A2P2NNL9_RHIMU</name>
<protein>
    <submittedName>
        <fullName evidence="2">Uncharacterized protein</fullName>
    </submittedName>
</protein>
<dbReference type="AlphaFoldDB" id="A0A2P2NNL9"/>
<keyword evidence="1" id="KW-0812">Transmembrane</keyword>
<feature type="transmembrane region" description="Helical" evidence="1">
    <location>
        <begin position="21"/>
        <end position="39"/>
    </location>
</feature>
<proteinExistence type="predicted"/>
<accession>A0A2P2NNL9</accession>
<organism evidence="2">
    <name type="scientific">Rhizophora mucronata</name>
    <name type="common">Asiatic mangrove</name>
    <dbReference type="NCBI Taxonomy" id="61149"/>
    <lineage>
        <taxon>Eukaryota</taxon>
        <taxon>Viridiplantae</taxon>
        <taxon>Streptophyta</taxon>
        <taxon>Embryophyta</taxon>
        <taxon>Tracheophyta</taxon>
        <taxon>Spermatophyta</taxon>
        <taxon>Magnoliopsida</taxon>
        <taxon>eudicotyledons</taxon>
        <taxon>Gunneridae</taxon>
        <taxon>Pentapetalae</taxon>
        <taxon>rosids</taxon>
        <taxon>fabids</taxon>
        <taxon>Malpighiales</taxon>
        <taxon>Rhizophoraceae</taxon>
        <taxon>Rhizophora</taxon>
    </lineage>
</organism>